<name>A0AAE3XG13_9DEIO</name>
<dbReference type="EMBL" id="JAVDQK010000005">
    <property type="protein sequence ID" value="MDR6219043.1"/>
    <property type="molecule type" value="Genomic_DNA"/>
</dbReference>
<dbReference type="Proteomes" id="UP001185331">
    <property type="component" value="Unassembled WGS sequence"/>
</dbReference>
<accession>A0AAE3XG13</accession>
<dbReference type="RefSeq" id="WP_309854103.1">
    <property type="nucleotide sequence ID" value="NZ_JAVDQJ010000004.1"/>
</dbReference>
<evidence type="ECO:0000313" key="1">
    <source>
        <dbReference type="EMBL" id="MDR6219043.1"/>
    </source>
</evidence>
<evidence type="ECO:0000313" key="2">
    <source>
        <dbReference type="Proteomes" id="UP001185331"/>
    </source>
</evidence>
<sequence length="187" mass="21256">MPVTRDMREWAAGVRAERDQEFGNYYAVGDADMREAGELGELAFDLWLREAGCAAHHWETERVRGAEDFRLGTQRIDIKTVKRAVPMRDTYTAQITAKQGTEGLTHLVFATYEVPSSTLLLLGIISVEEFRQSARYYGPGEQVHAKYTVRDQHGIYNIETRRLTPLRTFLADLGYPDAPLRAVSFLD</sequence>
<gene>
    <name evidence="1" type="ORF">J2Y00_002640</name>
</gene>
<proteinExistence type="predicted"/>
<comment type="caution">
    <text evidence="1">The sequence shown here is derived from an EMBL/GenBank/DDBJ whole genome shotgun (WGS) entry which is preliminary data.</text>
</comment>
<reference evidence="1" key="1">
    <citation type="submission" date="2023-07" db="EMBL/GenBank/DDBJ databases">
        <title>Sorghum-associated microbial communities from plants grown in Nebraska, USA.</title>
        <authorList>
            <person name="Schachtman D."/>
        </authorList>
    </citation>
    <scope>NUCLEOTIDE SEQUENCE</scope>
    <source>
        <strain evidence="1">BE330</strain>
    </source>
</reference>
<protein>
    <submittedName>
        <fullName evidence="1">Uncharacterized protein</fullName>
    </submittedName>
</protein>
<organism evidence="1 2">
    <name type="scientific">Deinococcus soli</name>
    <name type="common">ex Cha et al. 2016</name>
    <dbReference type="NCBI Taxonomy" id="1309411"/>
    <lineage>
        <taxon>Bacteria</taxon>
        <taxon>Thermotogati</taxon>
        <taxon>Deinococcota</taxon>
        <taxon>Deinococci</taxon>
        <taxon>Deinococcales</taxon>
        <taxon>Deinococcaceae</taxon>
        <taxon>Deinococcus</taxon>
    </lineage>
</organism>
<dbReference type="AlphaFoldDB" id="A0AAE3XG13"/>